<reference evidence="3" key="1">
    <citation type="submission" date="2003-11" db="EMBL/GenBank/DDBJ databases">
        <authorList>
            <person name="Heidelberg J.F."/>
            <person name="Eisen J.A."/>
            <person name="Nelson W.C."/>
            <person name="DeLong E.F."/>
        </authorList>
    </citation>
    <scope>NUCLEOTIDE SEQUENCE</scope>
</reference>
<keyword evidence="2" id="KW-0812">Transmembrane</keyword>
<feature type="transmembrane region" description="Helical" evidence="2">
    <location>
        <begin position="12"/>
        <end position="38"/>
    </location>
</feature>
<dbReference type="PANTHER" id="PTHR30093">
    <property type="entry name" value="GENERAL SECRETION PATHWAY PROTEIN G"/>
    <property type="match status" value="1"/>
</dbReference>
<keyword evidence="2" id="KW-1133">Transmembrane helix</keyword>
<evidence type="ECO:0000256" key="2">
    <source>
        <dbReference type="SAM" id="Phobius"/>
    </source>
</evidence>
<dbReference type="PROSITE" id="PS00409">
    <property type="entry name" value="PROKAR_NTER_METHYL"/>
    <property type="match status" value="1"/>
</dbReference>
<dbReference type="InterPro" id="IPR045584">
    <property type="entry name" value="Pilin-like"/>
</dbReference>
<dbReference type="SUPFAM" id="SSF54523">
    <property type="entry name" value="Pili subunits"/>
    <property type="match status" value="1"/>
</dbReference>
<name>Q6SGA3_9BACT</name>
<organism evidence="3">
    <name type="scientific">uncultured marine bacterium 561</name>
    <dbReference type="NCBI Taxonomy" id="257396"/>
    <lineage>
        <taxon>Bacteria</taxon>
        <taxon>environmental samples</taxon>
    </lineage>
</organism>
<dbReference type="NCBIfam" id="TIGR02532">
    <property type="entry name" value="IV_pilin_GFxxxE"/>
    <property type="match status" value="1"/>
</dbReference>
<reference evidence="3" key="2">
    <citation type="submission" date="2003-12" db="EMBL/GenBank/DDBJ databases">
        <title>Monterey Bay Coastal Ocean Microbial Observatory environmental clone sequencing.</title>
        <authorList>
            <person name="DeLong E.F."/>
        </authorList>
    </citation>
    <scope>NUCLEOTIDE SEQUENCE</scope>
</reference>
<keyword evidence="1" id="KW-0488">Methylation</keyword>
<accession>Q6SGA3</accession>
<protein>
    <submittedName>
        <fullName evidence="3">Type IV pilus biogenesis protein</fullName>
    </submittedName>
</protein>
<sequence>MQKLRTSLLRSAGGFSLIELMVAIAIIGILAVVALPAYQSYVKRAEFAQVIEDWDALKVAFELCWEIEGDLRKCTESNGQIASAIKGLPGVYVRIYPNSGSPYTTQVRLYSTTVNVADGSDAGIQYGAAAIKGGRLAWGITEDSSSCLSEAICSL</sequence>
<dbReference type="EMBL" id="AY458643">
    <property type="protein sequence ID" value="AAR37959.1"/>
    <property type="molecule type" value="Genomic_DNA"/>
</dbReference>
<dbReference type="Gene3D" id="3.30.700.10">
    <property type="entry name" value="Glycoprotein, Type 4 Pilin"/>
    <property type="match status" value="1"/>
</dbReference>
<dbReference type="AlphaFoldDB" id="Q6SGA3"/>
<evidence type="ECO:0000256" key="1">
    <source>
        <dbReference type="ARBA" id="ARBA00022481"/>
    </source>
</evidence>
<keyword evidence="2" id="KW-0472">Membrane</keyword>
<dbReference type="PANTHER" id="PTHR30093:SF34">
    <property type="entry name" value="PREPILIN PEPTIDASE-DEPENDENT PROTEIN D"/>
    <property type="match status" value="1"/>
</dbReference>
<dbReference type="InterPro" id="IPR012902">
    <property type="entry name" value="N_methyl_site"/>
</dbReference>
<dbReference type="Pfam" id="PF07963">
    <property type="entry name" value="N_methyl"/>
    <property type="match status" value="1"/>
</dbReference>
<evidence type="ECO:0000313" key="3">
    <source>
        <dbReference type="EMBL" id="AAR37959.1"/>
    </source>
</evidence>
<proteinExistence type="predicted"/>
<gene>
    <name evidence="3" type="ORF">MBMO_EBAC000-47H08.38</name>
</gene>